<accession>A0A4V1J1D5</accession>
<dbReference type="AlphaFoldDB" id="A0A4V1J1D5"/>
<proteinExistence type="predicted"/>
<protein>
    <recommendedName>
        <fullName evidence="2">ATP-dependent RNA helicase DHX29-like UBA domain-containing protein</fullName>
    </recommendedName>
</protein>
<reference evidence="4" key="1">
    <citation type="journal article" date="2018" name="Nat. Microbiol.">
        <title>Leveraging single-cell genomics to expand the fungal tree of life.</title>
        <authorList>
            <person name="Ahrendt S.R."/>
            <person name="Quandt C.A."/>
            <person name="Ciobanu D."/>
            <person name="Clum A."/>
            <person name="Salamov A."/>
            <person name="Andreopoulos B."/>
            <person name="Cheng J.F."/>
            <person name="Woyke T."/>
            <person name="Pelin A."/>
            <person name="Henrissat B."/>
            <person name="Reynolds N.K."/>
            <person name="Benny G.L."/>
            <person name="Smith M.E."/>
            <person name="James T.Y."/>
            <person name="Grigoriev I.V."/>
        </authorList>
    </citation>
    <scope>NUCLEOTIDE SEQUENCE [LARGE SCALE GENOMIC DNA]</scope>
    <source>
        <strain evidence="4">Benny S71-1</strain>
    </source>
</reference>
<dbReference type="Pfam" id="PF24899">
    <property type="entry name" value="UBA_DHX29"/>
    <property type="match status" value="1"/>
</dbReference>
<dbReference type="GO" id="GO:0016787">
    <property type="term" value="F:hydrolase activity"/>
    <property type="evidence" value="ECO:0007669"/>
    <property type="project" value="UniProtKB-KW"/>
</dbReference>
<evidence type="ECO:0000256" key="1">
    <source>
        <dbReference type="SAM" id="MobiDB-lite"/>
    </source>
</evidence>
<feature type="domain" description="ATP-dependent RNA helicase DHX29-like UBA" evidence="2">
    <location>
        <begin position="145"/>
        <end position="192"/>
    </location>
</feature>
<feature type="region of interest" description="Disordered" evidence="1">
    <location>
        <begin position="308"/>
        <end position="355"/>
    </location>
</feature>
<feature type="region of interest" description="Disordered" evidence="1">
    <location>
        <begin position="1"/>
        <end position="63"/>
    </location>
</feature>
<feature type="compositionally biased region" description="Acidic residues" evidence="1">
    <location>
        <begin position="342"/>
        <end position="352"/>
    </location>
</feature>
<keyword evidence="4" id="KW-1185">Reference proteome</keyword>
<evidence type="ECO:0000313" key="4">
    <source>
        <dbReference type="Proteomes" id="UP000278143"/>
    </source>
</evidence>
<gene>
    <name evidence="3" type="ORF">SYNPS1DRAFT_29563</name>
</gene>
<dbReference type="GO" id="GO:0004386">
    <property type="term" value="F:helicase activity"/>
    <property type="evidence" value="ECO:0007669"/>
    <property type="project" value="UniProtKB-KW"/>
</dbReference>
<evidence type="ECO:0000313" key="3">
    <source>
        <dbReference type="EMBL" id="RKP24679.1"/>
    </source>
</evidence>
<sequence>MAKKKKAPARIQRGYATTSLPKKQAVPDDAEPQNPTASDDGTRTPEASTAAVVEQADTIDPPSESAIITADQVARERELAEKASSTWIYVHEKAATLEQVNQLPRLQLPQQLEKKTAQLWMELGADHYYDREGSLNDPASLVRSLMKTYATLTKIGFDPCSVEQAMHATGGADMTDALDWLCIYAPLEKVPARLRDKFYHLDDDYMVLCGNAADEEGSAMAQKPRVFSETLDVSTIQTQLASAAITDHAEQLPVSADMKQWVLQQYNEETSDEAKLRRLKQEQDLLQSDPCVDAEIVRQLVQQQEQDTRQQAIEEKQREAEARRQQQKQQQSEDWLDHTMGDDEEGDEDEDAGGLLGSLWDASEETEETSAQQSTATVHRVVDEIAYPAGWTGRMPRDVLIEYCRKQDKHSRVTFSPLSGGSGAYHQTEVCIGWSTMPKQAISDTTVCFRRKTDAENYAAVGDVMHVLLAAVHG</sequence>
<dbReference type="InterPro" id="IPR056890">
    <property type="entry name" value="UBA_DHX29-like"/>
</dbReference>
<organism evidence="3 4">
    <name type="scientific">Syncephalis pseudoplumigaleata</name>
    <dbReference type="NCBI Taxonomy" id="1712513"/>
    <lineage>
        <taxon>Eukaryota</taxon>
        <taxon>Fungi</taxon>
        <taxon>Fungi incertae sedis</taxon>
        <taxon>Zoopagomycota</taxon>
        <taxon>Zoopagomycotina</taxon>
        <taxon>Zoopagomycetes</taxon>
        <taxon>Zoopagales</taxon>
        <taxon>Piptocephalidaceae</taxon>
        <taxon>Syncephalis</taxon>
    </lineage>
</organism>
<name>A0A4V1J1D5_9FUNG</name>
<evidence type="ECO:0000259" key="2">
    <source>
        <dbReference type="Pfam" id="PF24899"/>
    </source>
</evidence>
<dbReference type="EMBL" id="KZ990089">
    <property type="protein sequence ID" value="RKP24679.1"/>
    <property type="molecule type" value="Genomic_DNA"/>
</dbReference>
<feature type="compositionally biased region" description="Basic and acidic residues" evidence="1">
    <location>
        <begin position="308"/>
        <end position="324"/>
    </location>
</feature>
<dbReference type="OrthoDB" id="5600252at2759"/>
<dbReference type="Proteomes" id="UP000278143">
    <property type="component" value="Unassembled WGS sequence"/>
</dbReference>